<evidence type="ECO:0000256" key="1">
    <source>
        <dbReference type="ARBA" id="ARBA00022450"/>
    </source>
</evidence>
<name>A0ABW9J050_STRGJ</name>
<gene>
    <name evidence="4" type="ORF">ACKI1S_50025</name>
</gene>
<dbReference type="EMBL" id="JBJVNE010000810">
    <property type="protein sequence ID" value="MFM9654050.1"/>
    <property type="molecule type" value="Genomic_DNA"/>
</dbReference>
<proteinExistence type="predicted"/>
<dbReference type="InterPro" id="IPR009081">
    <property type="entry name" value="PP-bd_ACP"/>
</dbReference>
<sequence length="76" mass="8237">HQLIQWLTSWVEGATGVDSVDPTTPLETYGLASRAAVILSGELEKKLGRRVDPSVAYQYPTITALAKALLAQRQDA</sequence>
<dbReference type="Gene3D" id="1.10.1200.10">
    <property type="entry name" value="ACP-like"/>
    <property type="match status" value="1"/>
</dbReference>
<reference evidence="4 5" key="1">
    <citation type="submission" date="2024-12" db="EMBL/GenBank/DDBJ databases">
        <title>Forecasting of Potato common scab and diversities of Pathogenic streptomyces spp. in china.</title>
        <authorList>
            <person name="Handique U."/>
            <person name="Wu J."/>
        </authorList>
    </citation>
    <scope>NUCLEOTIDE SEQUENCE [LARGE SCALE GENOMIC DNA]</scope>
    <source>
        <strain evidence="4 5">ZRIMU1585</strain>
    </source>
</reference>
<evidence type="ECO:0000259" key="3">
    <source>
        <dbReference type="PROSITE" id="PS50075"/>
    </source>
</evidence>
<keyword evidence="1" id="KW-0596">Phosphopantetheine</keyword>
<accession>A0ABW9J050</accession>
<evidence type="ECO:0000256" key="2">
    <source>
        <dbReference type="ARBA" id="ARBA00022553"/>
    </source>
</evidence>
<feature type="non-terminal residue" evidence="4">
    <location>
        <position position="76"/>
    </location>
</feature>
<evidence type="ECO:0000313" key="4">
    <source>
        <dbReference type="EMBL" id="MFM9654050.1"/>
    </source>
</evidence>
<protein>
    <submittedName>
        <fullName evidence="4">Acyl carrier protein</fullName>
    </submittedName>
</protein>
<organism evidence="4 5">
    <name type="scientific">Streptomyces galilaeus</name>
    <dbReference type="NCBI Taxonomy" id="33899"/>
    <lineage>
        <taxon>Bacteria</taxon>
        <taxon>Bacillati</taxon>
        <taxon>Actinomycetota</taxon>
        <taxon>Actinomycetes</taxon>
        <taxon>Kitasatosporales</taxon>
        <taxon>Streptomycetaceae</taxon>
        <taxon>Streptomyces</taxon>
    </lineage>
</organism>
<keyword evidence="5" id="KW-1185">Reference proteome</keyword>
<dbReference type="Pfam" id="PF00550">
    <property type="entry name" value="PP-binding"/>
    <property type="match status" value="1"/>
</dbReference>
<dbReference type="RefSeq" id="WP_409098300.1">
    <property type="nucleotide sequence ID" value="NZ_JBJVNE010000810.1"/>
</dbReference>
<dbReference type="InterPro" id="IPR036736">
    <property type="entry name" value="ACP-like_sf"/>
</dbReference>
<feature type="non-terminal residue" evidence="4">
    <location>
        <position position="1"/>
    </location>
</feature>
<evidence type="ECO:0000313" key="5">
    <source>
        <dbReference type="Proteomes" id="UP001631993"/>
    </source>
</evidence>
<dbReference type="SUPFAM" id="SSF47336">
    <property type="entry name" value="ACP-like"/>
    <property type="match status" value="1"/>
</dbReference>
<feature type="domain" description="Carrier" evidence="3">
    <location>
        <begin position="1"/>
        <end position="73"/>
    </location>
</feature>
<dbReference type="SMART" id="SM00823">
    <property type="entry name" value="PKS_PP"/>
    <property type="match status" value="1"/>
</dbReference>
<comment type="caution">
    <text evidence="4">The sequence shown here is derived from an EMBL/GenBank/DDBJ whole genome shotgun (WGS) entry which is preliminary data.</text>
</comment>
<dbReference type="PROSITE" id="PS50075">
    <property type="entry name" value="CARRIER"/>
    <property type="match status" value="1"/>
</dbReference>
<dbReference type="InterPro" id="IPR020806">
    <property type="entry name" value="PKS_PP-bd"/>
</dbReference>
<keyword evidence="2" id="KW-0597">Phosphoprotein</keyword>
<dbReference type="Proteomes" id="UP001631993">
    <property type="component" value="Unassembled WGS sequence"/>
</dbReference>